<feature type="domain" description="EthD" evidence="1">
    <location>
        <begin position="129"/>
        <end position="210"/>
    </location>
</feature>
<accession>A0A6J7HA38</accession>
<dbReference type="EMBL" id="CAFBMX010000001">
    <property type="protein sequence ID" value="CAB4916532.1"/>
    <property type="molecule type" value="Genomic_DNA"/>
</dbReference>
<dbReference type="AlphaFoldDB" id="A0A6J7HA38"/>
<protein>
    <submittedName>
        <fullName evidence="2">Unannotated protein</fullName>
    </submittedName>
</protein>
<dbReference type="InterPro" id="IPR009799">
    <property type="entry name" value="EthD_dom"/>
</dbReference>
<dbReference type="InterPro" id="IPR011008">
    <property type="entry name" value="Dimeric_a/b-barrel"/>
</dbReference>
<sequence length="232" mass="25363">MGTPVGPAVKLIRALRRAPGTAIEDFRAAVAASAQLAPTIPGVWRFVRSLTTPSGYAHRDPVYDLVDELWFDDEPAARAALASPELAQLLDAIGADPASLATFLAHDHLMKDGEVPAGALKNYEFVTRRPDLTVEQFRSYWLEHHGPLACGIATMLRYVQSHAIDSEYADGAEPAWEGTAITWFADYEAMRDSGADPVYKATRADEENFLGAPLRLPFLITTEQELVAPVSR</sequence>
<proteinExistence type="predicted"/>
<dbReference type="SUPFAM" id="SSF54909">
    <property type="entry name" value="Dimeric alpha+beta barrel"/>
    <property type="match status" value="2"/>
</dbReference>
<evidence type="ECO:0000259" key="1">
    <source>
        <dbReference type="Pfam" id="PF07110"/>
    </source>
</evidence>
<dbReference type="Pfam" id="PF07110">
    <property type="entry name" value="EthD"/>
    <property type="match status" value="1"/>
</dbReference>
<dbReference type="NCBIfam" id="TIGR02118">
    <property type="entry name" value="EthD family reductase"/>
    <property type="match status" value="1"/>
</dbReference>
<organism evidence="2">
    <name type="scientific">freshwater metagenome</name>
    <dbReference type="NCBI Taxonomy" id="449393"/>
    <lineage>
        <taxon>unclassified sequences</taxon>
        <taxon>metagenomes</taxon>
        <taxon>ecological metagenomes</taxon>
    </lineage>
</organism>
<dbReference type="GO" id="GO:0016491">
    <property type="term" value="F:oxidoreductase activity"/>
    <property type="evidence" value="ECO:0007669"/>
    <property type="project" value="InterPro"/>
</dbReference>
<name>A0A6J7HA38_9ZZZZ</name>
<gene>
    <name evidence="2" type="ORF">UFOPK3674_00278</name>
</gene>
<evidence type="ECO:0000313" key="2">
    <source>
        <dbReference type="EMBL" id="CAB4916532.1"/>
    </source>
</evidence>
<dbReference type="Gene3D" id="3.30.70.100">
    <property type="match status" value="2"/>
</dbReference>
<reference evidence="2" key="1">
    <citation type="submission" date="2020-05" db="EMBL/GenBank/DDBJ databases">
        <authorList>
            <person name="Chiriac C."/>
            <person name="Salcher M."/>
            <person name="Ghai R."/>
            <person name="Kavagutti S V."/>
        </authorList>
    </citation>
    <scope>NUCLEOTIDE SEQUENCE</scope>
</reference>